<evidence type="ECO:0000256" key="5">
    <source>
        <dbReference type="ARBA" id="ARBA00023277"/>
    </source>
</evidence>
<sequence>MWWHVNEGGDSNMYEEHFVKENKLIRVLWSNKRDRGLWFIPLVWKEFSLGIQILPLHTRLALIAEEVDFLDVIPVVKKFLSETIGPWLDGTFNGNGFLYDEKWGGIITKQGSTDSGADFGFGVYNDHHYHLGYFLYGIAVLAKIDPKWGKKYKPQAYSLMSDFMNLGGGKTDHYHSTLNHHYHYTRLRCFDLYKLHSWAEGLTKFADGRNQESTSEAINAYYSEALLGLAYNDTELVSLGSTLTALEIHAAKMWWHVNGEGDSNMYEEDFVKENKLIGVLWSNKRDSGLRFAPPVWKECRLGIQLMPLVPVSEFLFSYKSFVKKVVEWTMPALYRNGVEDGWKEFVYALEGVYDNESALEKIRSLKHFDNGNSFISHSS</sequence>
<reference evidence="10 11" key="1">
    <citation type="submission" date="2019-01" db="EMBL/GenBank/DDBJ databases">
        <title>Sequencing of cultivated peanut Arachis hypogaea provides insights into genome evolution and oil improvement.</title>
        <authorList>
            <person name="Chen X."/>
        </authorList>
    </citation>
    <scope>NUCLEOTIDE SEQUENCE [LARGE SCALE GENOMIC DNA]</scope>
    <source>
        <strain evidence="11">cv. Fuhuasheng</strain>
        <tissue evidence="10">Leaves</tissue>
    </source>
</reference>
<dbReference type="PROSITE" id="PS52008">
    <property type="entry name" value="GH81"/>
    <property type="match status" value="1"/>
</dbReference>
<dbReference type="AlphaFoldDB" id="A0A444WNS2"/>
<evidence type="ECO:0000313" key="11">
    <source>
        <dbReference type="Proteomes" id="UP000289738"/>
    </source>
</evidence>
<name>A0A444WNS2_ARAHY</name>
<keyword evidence="4" id="KW-0378">Hydrolase</keyword>
<protein>
    <recommendedName>
        <fullName evidence="3">glucan endo-1,3-beta-D-glucosidase</fullName>
        <ecNumber evidence="3">3.2.1.39</ecNumber>
    </recommendedName>
</protein>
<accession>A0A444WNS2</accession>
<evidence type="ECO:0000256" key="6">
    <source>
        <dbReference type="ARBA" id="ARBA00023295"/>
    </source>
</evidence>
<keyword evidence="11" id="KW-1185">Reference proteome</keyword>
<dbReference type="EMBL" id="SDMP01000028">
    <property type="protein sequence ID" value="RYQ78973.1"/>
    <property type="molecule type" value="Genomic_DNA"/>
</dbReference>
<evidence type="ECO:0000259" key="9">
    <source>
        <dbReference type="Pfam" id="PF17652"/>
    </source>
</evidence>
<gene>
    <name evidence="10" type="ORF">Ahy_Scaffold8g108443</name>
</gene>
<feature type="domain" description="Glycosyl hydrolase family 81 C-terminal" evidence="9">
    <location>
        <begin position="71"/>
        <end position="373"/>
    </location>
</feature>
<dbReference type="Pfam" id="PF17652">
    <property type="entry name" value="Glyco_hydro81C"/>
    <property type="match status" value="1"/>
</dbReference>
<evidence type="ECO:0000256" key="1">
    <source>
        <dbReference type="ARBA" id="ARBA00000382"/>
    </source>
</evidence>
<keyword evidence="5" id="KW-0119">Carbohydrate metabolism</keyword>
<keyword evidence="7" id="KW-0961">Cell wall biogenesis/degradation</keyword>
<dbReference type="GO" id="GO:0000272">
    <property type="term" value="P:polysaccharide catabolic process"/>
    <property type="evidence" value="ECO:0007669"/>
    <property type="project" value="UniProtKB-KW"/>
</dbReference>
<keyword evidence="8" id="KW-0624">Polysaccharide degradation</keyword>
<dbReference type="PANTHER" id="PTHR31983">
    <property type="entry name" value="ENDO-1,3(4)-BETA-GLUCANASE 1"/>
    <property type="match status" value="1"/>
</dbReference>
<evidence type="ECO:0000256" key="2">
    <source>
        <dbReference type="ARBA" id="ARBA00010730"/>
    </source>
</evidence>
<dbReference type="InterPro" id="IPR040720">
    <property type="entry name" value="GH81_C"/>
</dbReference>
<dbReference type="GO" id="GO:0071555">
    <property type="term" value="P:cell wall organization"/>
    <property type="evidence" value="ECO:0007669"/>
    <property type="project" value="UniProtKB-KW"/>
</dbReference>
<dbReference type="GO" id="GO:0052861">
    <property type="term" value="F:endo-1,3(4)-beta-glucanase activity"/>
    <property type="evidence" value="ECO:0007669"/>
    <property type="project" value="InterPro"/>
</dbReference>
<proteinExistence type="inferred from homology"/>
<dbReference type="PANTHER" id="PTHR31983:SF22">
    <property type="entry name" value="GLUCAN ENDO-1,3-BETA-D-GLUCOSIDASE"/>
    <property type="match status" value="1"/>
</dbReference>
<dbReference type="GO" id="GO:0042973">
    <property type="term" value="F:glucan endo-1,3-beta-D-glucosidase activity"/>
    <property type="evidence" value="ECO:0007669"/>
    <property type="project" value="UniProtKB-EC"/>
</dbReference>
<comment type="similarity">
    <text evidence="2">Belongs to the glycosyl hydrolase 81 family.</text>
</comment>
<dbReference type="InterPro" id="IPR005200">
    <property type="entry name" value="Endo-beta-glucanase"/>
</dbReference>
<evidence type="ECO:0000256" key="8">
    <source>
        <dbReference type="ARBA" id="ARBA00023326"/>
    </source>
</evidence>
<evidence type="ECO:0000256" key="7">
    <source>
        <dbReference type="ARBA" id="ARBA00023316"/>
    </source>
</evidence>
<organism evidence="10 11">
    <name type="scientific">Arachis hypogaea</name>
    <name type="common">Peanut</name>
    <dbReference type="NCBI Taxonomy" id="3818"/>
    <lineage>
        <taxon>Eukaryota</taxon>
        <taxon>Viridiplantae</taxon>
        <taxon>Streptophyta</taxon>
        <taxon>Embryophyta</taxon>
        <taxon>Tracheophyta</taxon>
        <taxon>Spermatophyta</taxon>
        <taxon>Magnoliopsida</taxon>
        <taxon>eudicotyledons</taxon>
        <taxon>Gunneridae</taxon>
        <taxon>Pentapetalae</taxon>
        <taxon>rosids</taxon>
        <taxon>fabids</taxon>
        <taxon>Fabales</taxon>
        <taxon>Fabaceae</taxon>
        <taxon>Papilionoideae</taxon>
        <taxon>50 kb inversion clade</taxon>
        <taxon>dalbergioids sensu lato</taxon>
        <taxon>Dalbergieae</taxon>
        <taxon>Pterocarpus clade</taxon>
        <taxon>Arachis</taxon>
    </lineage>
</organism>
<dbReference type="Proteomes" id="UP000289738">
    <property type="component" value="Unassembled WGS sequence"/>
</dbReference>
<comment type="catalytic activity">
    <reaction evidence="1">
        <text>Hydrolysis of (1-&gt;3)-beta-D-glucosidic linkages in (1-&gt;3)-beta-D-glucans.</text>
        <dbReference type="EC" id="3.2.1.39"/>
    </reaction>
</comment>
<evidence type="ECO:0000256" key="4">
    <source>
        <dbReference type="ARBA" id="ARBA00022801"/>
    </source>
</evidence>
<evidence type="ECO:0000313" key="10">
    <source>
        <dbReference type="EMBL" id="RYQ78973.1"/>
    </source>
</evidence>
<comment type="caution">
    <text evidence="10">The sequence shown here is derived from an EMBL/GenBank/DDBJ whole genome shotgun (WGS) entry which is preliminary data.</text>
</comment>
<keyword evidence="6" id="KW-0326">Glycosidase</keyword>
<dbReference type="EC" id="3.2.1.39" evidence="3"/>
<evidence type="ECO:0000256" key="3">
    <source>
        <dbReference type="ARBA" id="ARBA00012780"/>
    </source>
</evidence>